<reference evidence="1 2" key="1">
    <citation type="journal article" date="2019" name="Int. J. Syst. Evol. Microbiol.">
        <title>The Global Catalogue of Microorganisms (GCM) 10K type strain sequencing project: providing services to taxonomists for standard genome sequencing and annotation.</title>
        <authorList>
            <consortium name="The Broad Institute Genomics Platform"/>
            <consortium name="The Broad Institute Genome Sequencing Center for Infectious Disease"/>
            <person name="Wu L."/>
            <person name="Ma J."/>
        </authorList>
    </citation>
    <scope>NUCLEOTIDE SEQUENCE [LARGE SCALE GENOMIC DNA]</scope>
    <source>
        <strain evidence="1 2">JCM 6833</strain>
    </source>
</reference>
<sequence>MLDQAFGDGEVGGDVADPGVGARVASRRMLGGRERPSAGVLGPLTGSAWSAAENRTSSEKRCAKRYSRIIFLIRLIEAEPTPYVFA</sequence>
<organism evidence="1 2">
    <name type="scientific">Actinomadura fulvescens</name>
    <dbReference type="NCBI Taxonomy" id="46160"/>
    <lineage>
        <taxon>Bacteria</taxon>
        <taxon>Bacillati</taxon>
        <taxon>Actinomycetota</taxon>
        <taxon>Actinomycetes</taxon>
        <taxon>Streptosporangiales</taxon>
        <taxon>Thermomonosporaceae</taxon>
        <taxon>Actinomadura</taxon>
    </lineage>
</organism>
<name>A0ABN3QYE4_9ACTN</name>
<evidence type="ECO:0000313" key="1">
    <source>
        <dbReference type="EMBL" id="GAA2638293.1"/>
    </source>
</evidence>
<keyword evidence="2" id="KW-1185">Reference proteome</keyword>
<gene>
    <name evidence="1" type="ORF">GCM10010411_92780</name>
</gene>
<dbReference type="EMBL" id="BAAATD010000024">
    <property type="protein sequence ID" value="GAA2638293.1"/>
    <property type="molecule type" value="Genomic_DNA"/>
</dbReference>
<comment type="caution">
    <text evidence="1">The sequence shown here is derived from an EMBL/GenBank/DDBJ whole genome shotgun (WGS) entry which is preliminary data.</text>
</comment>
<accession>A0ABN3QYE4</accession>
<dbReference type="Proteomes" id="UP001501509">
    <property type="component" value="Unassembled WGS sequence"/>
</dbReference>
<protein>
    <submittedName>
        <fullName evidence="1">Uncharacterized protein</fullName>
    </submittedName>
</protein>
<evidence type="ECO:0000313" key="2">
    <source>
        <dbReference type="Proteomes" id="UP001501509"/>
    </source>
</evidence>
<proteinExistence type="predicted"/>